<sequence>MTSKDEDKIFGPLKERWLDVNEFRGMSKRTGETQLFRKIGGWVNEMLKEMLNEGSKGIAEGLCAEVMEEGRRMTESELEVCAFIVKNLWDMRTRSKDQCGKGNINEDMKEFIQCEVLNMWLYEYQNAHCKTANNVIGGAFEAMKKLDGEFKMNAGCKECAPKRLDLIEINGHPMLGTILSIVKGEQKVMKLIEKEPKDPCPQQQPHLTTAAAKGTTAITPEEQFANILEGWLKQGTVSNENGAIIS</sequence>
<dbReference type="VEuPathDB" id="PlasmoDB:PCOAH_00035980"/>
<name>A0A1B1E218_9APIC</name>
<gene>
    <name evidence="2" type="ORF">PCOAH_00035980</name>
</gene>
<dbReference type="Pfam" id="PF12887">
    <property type="entry name" value="SICA_alpha"/>
    <property type="match status" value="1"/>
</dbReference>
<keyword evidence="3" id="KW-1185">Reference proteome</keyword>
<dbReference type="GeneID" id="30910329"/>
<dbReference type="EMBL" id="CP016249">
    <property type="protein sequence ID" value="ANQ08889.1"/>
    <property type="molecule type" value="Genomic_DNA"/>
</dbReference>
<evidence type="ECO:0000313" key="2">
    <source>
        <dbReference type="EMBL" id="ANQ08889.1"/>
    </source>
</evidence>
<protein>
    <submittedName>
        <fullName evidence="2">SICA antigen</fullName>
    </submittedName>
</protein>
<dbReference type="RefSeq" id="XP_019915584.1">
    <property type="nucleotide sequence ID" value="XM_020060389.1"/>
</dbReference>
<reference evidence="3" key="1">
    <citation type="submission" date="2016-06" db="EMBL/GenBank/DDBJ databases">
        <title>First high quality genome sequence of Plasmodium coatneyi using continuous long reads from single molecule, real-time sequencing.</title>
        <authorList>
            <person name="Chien J.-T."/>
            <person name="Pakala S.B."/>
            <person name="Geraldo J.A."/>
            <person name="Lapp S.A."/>
            <person name="Barnwell J.W."/>
            <person name="Kissinger J.C."/>
            <person name="Galinski M.R."/>
            <person name="Humphrey J.C."/>
        </authorList>
    </citation>
    <scope>NUCLEOTIDE SEQUENCE [LARGE SCALE GENOMIC DNA]</scope>
    <source>
        <strain evidence="3">Hackeri</strain>
    </source>
</reference>
<dbReference type="InterPro" id="IPR024290">
    <property type="entry name" value="SICA_extracell_a"/>
</dbReference>
<evidence type="ECO:0000259" key="1">
    <source>
        <dbReference type="Pfam" id="PF12887"/>
    </source>
</evidence>
<accession>A0A1B1E218</accession>
<dbReference type="AlphaFoldDB" id="A0A1B1E218"/>
<proteinExistence type="predicted"/>
<feature type="domain" description="Schizont-infected cell agglutination extracellular alpha" evidence="1">
    <location>
        <begin position="13"/>
        <end position="163"/>
    </location>
</feature>
<evidence type="ECO:0000313" key="3">
    <source>
        <dbReference type="Proteomes" id="UP000092716"/>
    </source>
</evidence>
<dbReference type="Proteomes" id="UP000092716">
    <property type="component" value="Chromosome 11"/>
</dbReference>
<dbReference type="KEGG" id="pcot:PCOAH_00035980"/>
<organism evidence="2 3">
    <name type="scientific">Plasmodium coatneyi</name>
    <dbReference type="NCBI Taxonomy" id="208452"/>
    <lineage>
        <taxon>Eukaryota</taxon>
        <taxon>Sar</taxon>
        <taxon>Alveolata</taxon>
        <taxon>Apicomplexa</taxon>
        <taxon>Aconoidasida</taxon>
        <taxon>Haemosporida</taxon>
        <taxon>Plasmodiidae</taxon>
        <taxon>Plasmodium</taxon>
    </lineage>
</organism>